<feature type="region of interest" description="Disordered" evidence="12">
    <location>
        <begin position="165"/>
        <end position="187"/>
    </location>
</feature>
<keyword evidence="3 11" id="KW-0894">Sodium channel</keyword>
<comment type="caution">
    <text evidence="14">The sequence shown here is derived from an EMBL/GenBank/DDBJ whole genome shotgun (WGS) entry which is preliminary data.</text>
</comment>
<reference evidence="14" key="1">
    <citation type="submission" date="2022-03" db="EMBL/GenBank/DDBJ databases">
        <authorList>
            <person name="Martin C."/>
        </authorList>
    </citation>
    <scope>NUCLEOTIDE SEQUENCE</scope>
</reference>
<organism evidence="14 15">
    <name type="scientific">Owenia fusiformis</name>
    <name type="common">Polychaete worm</name>
    <dbReference type="NCBI Taxonomy" id="6347"/>
    <lineage>
        <taxon>Eukaryota</taxon>
        <taxon>Metazoa</taxon>
        <taxon>Spiralia</taxon>
        <taxon>Lophotrochozoa</taxon>
        <taxon>Annelida</taxon>
        <taxon>Polychaeta</taxon>
        <taxon>Sedentaria</taxon>
        <taxon>Canalipalpata</taxon>
        <taxon>Sabellida</taxon>
        <taxon>Oweniida</taxon>
        <taxon>Oweniidae</taxon>
        <taxon>Owenia</taxon>
    </lineage>
</organism>
<dbReference type="Pfam" id="PF00858">
    <property type="entry name" value="ASC"/>
    <property type="match status" value="1"/>
</dbReference>
<dbReference type="GO" id="GO:0015280">
    <property type="term" value="F:ligand-gated sodium channel activity"/>
    <property type="evidence" value="ECO:0007669"/>
    <property type="project" value="TreeGrafter"/>
</dbReference>
<evidence type="ECO:0000313" key="15">
    <source>
        <dbReference type="Proteomes" id="UP000749559"/>
    </source>
</evidence>
<sequence length="570" mass="63523">MELPQVKYNTGLSIQNGVLQVEPTTEGYEEYRDVGKDNTKDKTPQNYYNYLLQEKDKNLPNDEVKLTHLYRGLVEHTSSLGITQISYSKGPVKIGFWVALTLAMSVLTIWNVSTVFMEYLKFDVDMTIVVEQRATLDFPAITVCNMNSIRLSKYLSDPMLNATLNGDPGSDGANATATSTTTTTTTTTTTVAPAITTAVSKGNGKNSKTKGGTNTDTSKGNGKTDKKPINGNGNKQTNDNLGEVDPMFAFQERVSEMLANMGESEKVPMGHQREDFIIDCKYNGYECFIDQFATFYNPKHGNCYIFNAGWNNSQSRFTSSRPGPFYGLQLTFNIEQSEYIGKLTSTAGVRVQVHHQNVMPFPEDEGINIVPGQSTSVGIQMLNLQKQGGRYSDCFDDDVRNERMNVYEEYYNVKYSNPVARCIQNITDQYIGGKLRCSCYSACNETLYKTEVSSVLWPADAYKDDLLANLALRSPSASAVVSDADTDAYKRNFAHLQIYYSEFNFQSIVENIAYDEGALASDLGGAFGLWLGASILTICEYIDFIMDVCVWALRKLKKKMTVNKVDKQPS</sequence>
<comment type="subcellular location">
    <subcellularLocation>
        <location evidence="1">Membrane</location>
        <topology evidence="1">Multi-pass membrane protein</topology>
    </subcellularLocation>
</comment>
<comment type="similarity">
    <text evidence="11">Belongs to the amiloride-sensitive sodium channel (TC 1.A.6) family.</text>
</comment>
<keyword evidence="6" id="KW-0915">Sodium</keyword>
<feature type="transmembrane region" description="Helical" evidence="13">
    <location>
        <begin position="94"/>
        <end position="112"/>
    </location>
</feature>
<keyword evidence="8 13" id="KW-0472">Membrane</keyword>
<keyword evidence="15" id="KW-1185">Reference proteome</keyword>
<keyword evidence="7 11" id="KW-0406">Ion transport</keyword>
<feature type="compositionally biased region" description="Low complexity" evidence="12">
    <location>
        <begin position="173"/>
        <end position="187"/>
    </location>
</feature>
<dbReference type="PANTHER" id="PTHR11690">
    <property type="entry name" value="AMILORIDE-SENSITIVE SODIUM CHANNEL-RELATED"/>
    <property type="match status" value="1"/>
</dbReference>
<dbReference type="OrthoDB" id="6021021at2759"/>
<dbReference type="EMBL" id="CAIIXF020000005">
    <property type="protein sequence ID" value="CAH1782868.1"/>
    <property type="molecule type" value="Genomic_DNA"/>
</dbReference>
<dbReference type="PRINTS" id="PR01078">
    <property type="entry name" value="AMINACHANNEL"/>
</dbReference>
<accession>A0A8S4NNS7</accession>
<evidence type="ECO:0000256" key="7">
    <source>
        <dbReference type="ARBA" id="ARBA00023065"/>
    </source>
</evidence>
<evidence type="ECO:0000256" key="13">
    <source>
        <dbReference type="SAM" id="Phobius"/>
    </source>
</evidence>
<evidence type="ECO:0000256" key="11">
    <source>
        <dbReference type="RuleBase" id="RU000679"/>
    </source>
</evidence>
<dbReference type="InterPro" id="IPR001873">
    <property type="entry name" value="ENaC"/>
</dbReference>
<feature type="compositionally biased region" description="Polar residues" evidence="12">
    <location>
        <begin position="231"/>
        <end position="240"/>
    </location>
</feature>
<evidence type="ECO:0000256" key="6">
    <source>
        <dbReference type="ARBA" id="ARBA00023053"/>
    </source>
</evidence>
<evidence type="ECO:0000256" key="9">
    <source>
        <dbReference type="ARBA" id="ARBA00023201"/>
    </source>
</evidence>
<proteinExistence type="inferred from homology"/>
<evidence type="ECO:0000256" key="1">
    <source>
        <dbReference type="ARBA" id="ARBA00004141"/>
    </source>
</evidence>
<evidence type="ECO:0000256" key="4">
    <source>
        <dbReference type="ARBA" id="ARBA00022692"/>
    </source>
</evidence>
<evidence type="ECO:0000256" key="12">
    <source>
        <dbReference type="SAM" id="MobiDB-lite"/>
    </source>
</evidence>
<evidence type="ECO:0000256" key="10">
    <source>
        <dbReference type="ARBA" id="ARBA00023303"/>
    </source>
</evidence>
<evidence type="ECO:0000256" key="3">
    <source>
        <dbReference type="ARBA" id="ARBA00022461"/>
    </source>
</evidence>
<dbReference type="Proteomes" id="UP000749559">
    <property type="component" value="Unassembled WGS sequence"/>
</dbReference>
<keyword evidence="2 11" id="KW-0813">Transport</keyword>
<name>A0A8S4NNS7_OWEFU</name>
<keyword evidence="9 11" id="KW-0739">Sodium transport</keyword>
<dbReference type="Gene3D" id="2.60.470.10">
    <property type="entry name" value="Acid-sensing ion channels like domains"/>
    <property type="match status" value="1"/>
</dbReference>
<evidence type="ECO:0000313" key="14">
    <source>
        <dbReference type="EMBL" id="CAH1782868.1"/>
    </source>
</evidence>
<protein>
    <submittedName>
        <fullName evidence="14">Uncharacterized protein</fullName>
    </submittedName>
</protein>
<keyword evidence="5 13" id="KW-1133">Transmembrane helix</keyword>
<evidence type="ECO:0000256" key="8">
    <source>
        <dbReference type="ARBA" id="ARBA00023136"/>
    </source>
</evidence>
<keyword evidence="10 11" id="KW-0407">Ion channel</keyword>
<dbReference type="AlphaFoldDB" id="A0A8S4NNS7"/>
<dbReference type="GO" id="GO:0005886">
    <property type="term" value="C:plasma membrane"/>
    <property type="evidence" value="ECO:0007669"/>
    <property type="project" value="TreeGrafter"/>
</dbReference>
<evidence type="ECO:0000256" key="5">
    <source>
        <dbReference type="ARBA" id="ARBA00022989"/>
    </source>
</evidence>
<feature type="region of interest" description="Disordered" evidence="12">
    <location>
        <begin position="199"/>
        <end position="242"/>
    </location>
</feature>
<keyword evidence="4 11" id="KW-0812">Transmembrane</keyword>
<gene>
    <name evidence="14" type="ORF">OFUS_LOCUS9269</name>
</gene>
<dbReference type="PANTHER" id="PTHR11690:SF248">
    <property type="entry name" value="PICKPOCKET 17, ISOFORM A"/>
    <property type="match status" value="1"/>
</dbReference>
<feature type="compositionally biased region" description="Low complexity" evidence="12">
    <location>
        <begin position="199"/>
        <end position="221"/>
    </location>
</feature>
<evidence type="ECO:0000256" key="2">
    <source>
        <dbReference type="ARBA" id="ARBA00022448"/>
    </source>
</evidence>